<evidence type="ECO:0000256" key="1">
    <source>
        <dbReference type="SAM" id="Phobius"/>
    </source>
</evidence>
<name>A0ABT8BXC1_9VIBR</name>
<dbReference type="InterPro" id="IPR031982">
    <property type="entry name" value="PilE-like"/>
</dbReference>
<gene>
    <name evidence="2" type="ORF">QWZ16_13640</name>
</gene>
<accession>A0ABT8BXC1</accession>
<dbReference type="Proteomes" id="UP001238540">
    <property type="component" value="Unassembled WGS sequence"/>
</dbReference>
<sequence>MNQREGCNLVRQGLIAMTLLELLIVIMLISVLVMVAYPNYQEVIRQSHRYTAITDLTMLQLELETSYNGSYHWGELISQGVCLVCQSEPQRFTFSIISSAHVAYTIKAIAQPFAQQNKDPCLSQHGVEYLSVDAQNTIFPAPCWR</sequence>
<reference evidence="3" key="1">
    <citation type="journal article" date="2019" name="Int. J. Syst. Evol. Microbiol.">
        <title>The Global Catalogue of Microorganisms (GCM) 10K type strain sequencing project: providing services to taxonomists for standard genome sequencing and annotation.</title>
        <authorList>
            <consortium name="The Broad Institute Genomics Platform"/>
            <consortium name="The Broad Institute Genome Sequencing Center for Infectious Disease"/>
            <person name="Wu L."/>
            <person name="Ma J."/>
        </authorList>
    </citation>
    <scope>NUCLEOTIDE SEQUENCE [LARGE SCALE GENOMIC DNA]</scope>
    <source>
        <strain evidence="3">CECT 7398</strain>
    </source>
</reference>
<keyword evidence="1" id="KW-0812">Transmembrane</keyword>
<feature type="transmembrane region" description="Helical" evidence="1">
    <location>
        <begin position="12"/>
        <end position="37"/>
    </location>
</feature>
<evidence type="ECO:0000313" key="3">
    <source>
        <dbReference type="Proteomes" id="UP001238540"/>
    </source>
</evidence>
<comment type="caution">
    <text evidence="2">The sequence shown here is derived from an EMBL/GenBank/DDBJ whole genome shotgun (WGS) entry which is preliminary data.</text>
</comment>
<dbReference type="InterPro" id="IPR012902">
    <property type="entry name" value="N_methyl_site"/>
</dbReference>
<evidence type="ECO:0000313" key="2">
    <source>
        <dbReference type="EMBL" id="MDN3610747.1"/>
    </source>
</evidence>
<organism evidence="2 3">
    <name type="scientific">Vibrio ostreicida</name>
    <dbReference type="NCBI Taxonomy" id="526588"/>
    <lineage>
        <taxon>Bacteria</taxon>
        <taxon>Pseudomonadati</taxon>
        <taxon>Pseudomonadota</taxon>
        <taxon>Gammaproteobacteria</taxon>
        <taxon>Vibrionales</taxon>
        <taxon>Vibrionaceae</taxon>
        <taxon>Vibrio</taxon>
    </lineage>
</organism>
<dbReference type="InterPro" id="IPR045584">
    <property type="entry name" value="Pilin-like"/>
</dbReference>
<dbReference type="Pfam" id="PF16732">
    <property type="entry name" value="ComP_DUS"/>
    <property type="match status" value="1"/>
</dbReference>
<keyword evidence="3" id="KW-1185">Reference proteome</keyword>
<dbReference type="SUPFAM" id="SSF54523">
    <property type="entry name" value="Pili subunits"/>
    <property type="match status" value="1"/>
</dbReference>
<proteinExistence type="predicted"/>
<dbReference type="EMBL" id="JAUFQC010000001">
    <property type="protein sequence ID" value="MDN3610747.1"/>
    <property type="molecule type" value="Genomic_DNA"/>
</dbReference>
<dbReference type="Gene3D" id="3.30.700.10">
    <property type="entry name" value="Glycoprotein, Type 4 Pilin"/>
    <property type="match status" value="1"/>
</dbReference>
<dbReference type="NCBIfam" id="TIGR02532">
    <property type="entry name" value="IV_pilin_GFxxxE"/>
    <property type="match status" value="1"/>
</dbReference>
<protein>
    <submittedName>
        <fullName evidence="2">Type IV pilin protein</fullName>
    </submittedName>
</protein>
<keyword evidence="1" id="KW-0472">Membrane</keyword>
<keyword evidence="1" id="KW-1133">Transmembrane helix</keyword>
<dbReference type="RefSeq" id="WP_076585680.1">
    <property type="nucleotide sequence ID" value="NZ_JAUFQC010000001.1"/>
</dbReference>